<evidence type="ECO:0000313" key="1">
    <source>
        <dbReference type="EMBL" id="CEG42681.1"/>
    </source>
</evidence>
<keyword evidence="2" id="KW-1185">Reference proteome</keyword>
<dbReference type="RefSeq" id="XP_024579050.1">
    <property type="nucleotide sequence ID" value="XM_024728588.1"/>
</dbReference>
<dbReference type="EMBL" id="CCYD01000645">
    <property type="protein sequence ID" value="CEG42681.1"/>
    <property type="molecule type" value="Genomic_DNA"/>
</dbReference>
<accession>A0A0P1ANV6</accession>
<dbReference type="GeneID" id="36407990"/>
<evidence type="ECO:0000313" key="2">
    <source>
        <dbReference type="Proteomes" id="UP000054928"/>
    </source>
</evidence>
<sequence>MRFATSWPSCAAGADYALKLVVGQVEHNCRMRLLLLGVPKVLVTRSPSATGMPIDGSWSRQNGQA</sequence>
<dbReference type="AlphaFoldDB" id="A0A0P1ANV6"/>
<organism evidence="1 2">
    <name type="scientific">Plasmopara halstedii</name>
    <name type="common">Downy mildew of sunflower</name>
    <dbReference type="NCBI Taxonomy" id="4781"/>
    <lineage>
        <taxon>Eukaryota</taxon>
        <taxon>Sar</taxon>
        <taxon>Stramenopiles</taxon>
        <taxon>Oomycota</taxon>
        <taxon>Peronosporomycetes</taxon>
        <taxon>Peronosporales</taxon>
        <taxon>Peronosporaceae</taxon>
        <taxon>Plasmopara</taxon>
    </lineage>
</organism>
<reference evidence="2" key="1">
    <citation type="submission" date="2014-09" db="EMBL/GenBank/DDBJ databases">
        <authorList>
            <person name="Sharma Rahul"/>
            <person name="Thines Marco"/>
        </authorList>
    </citation>
    <scope>NUCLEOTIDE SEQUENCE [LARGE SCALE GENOMIC DNA]</scope>
</reference>
<dbReference type="Proteomes" id="UP000054928">
    <property type="component" value="Unassembled WGS sequence"/>
</dbReference>
<name>A0A0P1ANV6_PLAHL</name>
<proteinExistence type="predicted"/>
<protein>
    <submittedName>
        <fullName evidence="1">Uncharacterized protein</fullName>
    </submittedName>
</protein>